<reference evidence="1 2" key="1">
    <citation type="submission" date="2020-04" db="EMBL/GenBank/DDBJ databases">
        <authorList>
            <person name="Wallbank WR R."/>
            <person name="Pardo Diaz C."/>
            <person name="Kozak K."/>
            <person name="Martin S."/>
            <person name="Jiggins C."/>
            <person name="Moest M."/>
            <person name="Warren A I."/>
            <person name="Byers J.R.P. K."/>
            <person name="Montejo-Kovacevich G."/>
            <person name="Yen C E."/>
        </authorList>
    </citation>
    <scope>NUCLEOTIDE SEQUENCE [LARGE SCALE GENOMIC DNA]</scope>
</reference>
<accession>A0A8S0ZSS3</accession>
<evidence type="ECO:0000313" key="1">
    <source>
        <dbReference type="EMBL" id="CAB3237776.1"/>
    </source>
</evidence>
<dbReference type="OrthoDB" id="7381104at2759"/>
<proteinExistence type="predicted"/>
<keyword evidence="2" id="KW-1185">Reference proteome</keyword>
<comment type="caution">
    <text evidence="1">The sequence shown here is derived from an EMBL/GenBank/DDBJ whole genome shotgun (WGS) entry which is preliminary data.</text>
</comment>
<gene>
    <name evidence="1" type="ORF">APLA_LOCUS7123</name>
</gene>
<dbReference type="Proteomes" id="UP000494106">
    <property type="component" value="Unassembled WGS sequence"/>
</dbReference>
<protein>
    <submittedName>
        <fullName evidence="1">Uncharacterized protein</fullName>
    </submittedName>
</protein>
<evidence type="ECO:0000313" key="2">
    <source>
        <dbReference type="Proteomes" id="UP000494106"/>
    </source>
</evidence>
<dbReference type="EMBL" id="CADEBC010000495">
    <property type="protein sequence ID" value="CAB3237776.1"/>
    <property type="molecule type" value="Genomic_DNA"/>
</dbReference>
<sequence length="86" mass="9364">MTSQSGIVTIGIAKPLPCSTVVGGDKANGPSVQSSQKLEYFTKILRLIMSLHRDIMGLQVQCVHNMIDPPAPFRVTPKIKAEITMK</sequence>
<name>A0A8S0ZSS3_ARCPL</name>
<organism evidence="1 2">
    <name type="scientific">Arctia plantaginis</name>
    <name type="common">Wood tiger moth</name>
    <name type="synonym">Phalaena plantaginis</name>
    <dbReference type="NCBI Taxonomy" id="874455"/>
    <lineage>
        <taxon>Eukaryota</taxon>
        <taxon>Metazoa</taxon>
        <taxon>Ecdysozoa</taxon>
        <taxon>Arthropoda</taxon>
        <taxon>Hexapoda</taxon>
        <taxon>Insecta</taxon>
        <taxon>Pterygota</taxon>
        <taxon>Neoptera</taxon>
        <taxon>Endopterygota</taxon>
        <taxon>Lepidoptera</taxon>
        <taxon>Glossata</taxon>
        <taxon>Ditrysia</taxon>
        <taxon>Noctuoidea</taxon>
        <taxon>Erebidae</taxon>
        <taxon>Arctiinae</taxon>
        <taxon>Arctia</taxon>
    </lineage>
</organism>
<dbReference type="AlphaFoldDB" id="A0A8S0ZSS3"/>